<feature type="domain" description="Cwf19-like C-terminal" evidence="4">
    <location>
        <begin position="345"/>
        <end position="462"/>
    </location>
</feature>
<dbReference type="InterPro" id="IPR006767">
    <property type="entry name" value="Cwf19-like_C_dom-2"/>
</dbReference>
<dbReference type="InterPro" id="IPR036265">
    <property type="entry name" value="HIT-like_sf"/>
</dbReference>
<protein>
    <submittedName>
        <fullName evidence="7">CWF19-like protein 1 homolog (inferred by orthology to a C. elegans protein)</fullName>
    </submittedName>
</protein>
<dbReference type="CDD" id="cd07380">
    <property type="entry name" value="MPP_CWF19_N"/>
    <property type="match status" value="1"/>
</dbReference>
<evidence type="ECO:0000313" key="6">
    <source>
        <dbReference type="Proteomes" id="UP000267096"/>
    </source>
</evidence>
<dbReference type="PANTHER" id="PTHR12072">
    <property type="entry name" value="CWF19, CELL CYCLE CONTROL PROTEIN"/>
    <property type="match status" value="1"/>
</dbReference>
<dbReference type="Pfam" id="PF04676">
    <property type="entry name" value="CwfJ_C_2"/>
    <property type="match status" value="1"/>
</dbReference>
<dbReference type="InterPro" id="IPR040194">
    <property type="entry name" value="Cwf19-like"/>
</dbReference>
<dbReference type="AlphaFoldDB" id="A0A0M3JUS1"/>
<dbReference type="WBParaSite" id="ASIM_0001194501-mRNA-1">
    <property type="protein sequence ID" value="ASIM_0001194501-mRNA-1"/>
    <property type="gene ID" value="ASIM_0001194501"/>
</dbReference>
<keyword evidence="6" id="KW-1185">Reference proteome</keyword>
<dbReference type="GO" id="GO:0071014">
    <property type="term" value="C:post-mRNA release spliceosomal complex"/>
    <property type="evidence" value="ECO:0007669"/>
    <property type="project" value="TreeGrafter"/>
</dbReference>
<feature type="domain" description="Cwf19-like protein C-terminal" evidence="3">
    <location>
        <begin position="479"/>
        <end position="561"/>
    </location>
</feature>
<feature type="region of interest" description="Disordered" evidence="2">
    <location>
        <begin position="327"/>
        <end position="346"/>
    </location>
</feature>
<evidence type="ECO:0000259" key="4">
    <source>
        <dbReference type="Pfam" id="PF04677"/>
    </source>
</evidence>
<evidence type="ECO:0000313" key="7">
    <source>
        <dbReference type="WBParaSite" id="ASIM_0001194501-mRNA-1"/>
    </source>
</evidence>
<dbReference type="GO" id="GO:0061632">
    <property type="term" value="F:RNA lariat debranching enzyme activator activity"/>
    <property type="evidence" value="ECO:0007669"/>
    <property type="project" value="TreeGrafter"/>
</dbReference>
<evidence type="ECO:0000259" key="3">
    <source>
        <dbReference type="Pfam" id="PF04676"/>
    </source>
</evidence>
<dbReference type="PANTHER" id="PTHR12072:SF4">
    <property type="entry name" value="CWF19-LIKE PROTEIN 1"/>
    <property type="match status" value="1"/>
</dbReference>
<accession>A0A0M3JUS1</accession>
<comment type="similarity">
    <text evidence="1">Belongs to the CWF19 family.</text>
</comment>
<dbReference type="Proteomes" id="UP000267096">
    <property type="component" value="Unassembled WGS sequence"/>
</dbReference>
<dbReference type="Pfam" id="PF04677">
    <property type="entry name" value="CwfJ_C_1"/>
    <property type="match status" value="1"/>
</dbReference>
<dbReference type="EMBL" id="UYRR01031066">
    <property type="protein sequence ID" value="VDK44991.1"/>
    <property type="molecule type" value="Genomic_DNA"/>
</dbReference>
<proteinExistence type="inferred from homology"/>
<evidence type="ECO:0000256" key="1">
    <source>
        <dbReference type="ARBA" id="ARBA00006795"/>
    </source>
</evidence>
<reference evidence="7" key="1">
    <citation type="submission" date="2017-02" db="UniProtKB">
        <authorList>
            <consortium name="WormBaseParasite"/>
        </authorList>
    </citation>
    <scope>IDENTIFICATION</scope>
</reference>
<dbReference type="InterPro" id="IPR006768">
    <property type="entry name" value="Cwf19-like_C_dom-1"/>
</dbReference>
<dbReference type="Gene3D" id="3.30.428.10">
    <property type="entry name" value="HIT-like"/>
    <property type="match status" value="1"/>
</dbReference>
<evidence type="ECO:0000313" key="5">
    <source>
        <dbReference type="EMBL" id="VDK44991.1"/>
    </source>
</evidence>
<organism evidence="7">
    <name type="scientific">Anisakis simplex</name>
    <name type="common">Herring worm</name>
    <dbReference type="NCBI Taxonomy" id="6269"/>
    <lineage>
        <taxon>Eukaryota</taxon>
        <taxon>Metazoa</taxon>
        <taxon>Ecdysozoa</taxon>
        <taxon>Nematoda</taxon>
        <taxon>Chromadorea</taxon>
        <taxon>Rhabditida</taxon>
        <taxon>Spirurina</taxon>
        <taxon>Ascaridomorpha</taxon>
        <taxon>Ascaridoidea</taxon>
        <taxon>Anisakidae</taxon>
        <taxon>Anisakis</taxon>
        <taxon>Anisakis simplex complex</taxon>
    </lineage>
</organism>
<name>A0A0M3JUS1_ANISI</name>
<evidence type="ECO:0000256" key="2">
    <source>
        <dbReference type="SAM" id="MobiDB-lite"/>
    </source>
</evidence>
<sequence>MHRHCCRRGFGNMSTQRSDQLKVSIGNMSGSSSEKFTKVLVSGDVNGRFEQLIKRVTNVNRKNGPFDVLICVGEFFGANEERNEDVVSGKVEFPINTYILGPCCPSTSAYYPEESVEFSSNLTYLGKKGVLNTTTGLRIAYLSGIEAAQSNAFQFTADTVNELLLPIKVESGFLGVDILLTSMWPAQVWKHSSNHPSQEVNGSRLISKLATALKPRYHFAGMGIHYERAPYRNHRVLLEAAQHVTRFIGLAAVDNAEKEKWLYAFSIKSMRQISNRSELTQQPPNTSEFPYMEIIADFILEERAETQKRENEARQGQFFFDMSSEGMEEDTVDRGGRKRRHPREEMPREARVQQPCWFCLSNVDVEKYLIVAVANHCYAAMPKGPLNNDHIMILSIGHIQSLVAAPQEVRDEIEQFKKAFTLMFNKQNKVIVAFERNYKTQHLQLQIVAIPKLCSKALKSSFLNAAQLKNIELTFMEPEQQIWDMVNEGCPYFYVELPDGSRLFSLSMRNFPLQFGREVLCGSALLNCEEKVDWRGCEMKRDEQAELVKRLQNSFKEFDFTDEGDSDGDGDSGGEEK</sequence>
<gene>
    <name evidence="5" type="ORF">ASIM_LOCUS11411</name>
</gene>
<dbReference type="SUPFAM" id="SSF54197">
    <property type="entry name" value="HIT-like"/>
    <property type="match status" value="1"/>
</dbReference>
<reference evidence="5 6" key="2">
    <citation type="submission" date="2018-11" db="EMBL/GenBank/DDBJ databases">
        <authorList>
            <consortium name="Pathogen Informatics"/>
        </authorList>
    </citation>
    <scope>NUCLEOTIDE SEQUENCE [LARGE SCALE GENOMIC DNA]</scope>
</reference>
<dbReference type="OrthoDB" id="444325at2759"/>
<dbReference type="GO" id="GO:0000398">
    <property type="term" value="P:mRNA splicing, via spliceosome"/>
    <property type="evidence" value="ECO:0007669"/>
    <property type="project" value="TreeGrafter"/>
</dbReference>